<name>A0AAD4MDK4_9AGAM</name>
<dbReference type="SUPFAM" id="SSF51905">
    <property type="entry name" value="FAD/NAD(P)-binding domain"/>
    <property type="match status" value="2"/>
</dbReference>
<organism evidence="6 7">
    <name type="scientific">Multifurca ochricompacta</name>
    <dbReference type="NCBI Taxonomy" id="376703"/>
    <lineage>
        <taxon>Eukaryota</taxon>
        <taxon>Fungi</taxon>
        <taxon>Dikarya</taxon>
        <taxon>Basidiomycota</taxon>
        <taxon>Agaricomycotina</taxon>
        <taxon>Agaricomycetes</taxon>
        <taxon>Russulales</taxon>
        <taxon>Russulaceae</taxon>
        <taxon>Multifurca</taxon>
    </lineage>
</organism>
<comment type="caution">
    <text evidence="6">The sequence shown here is derived from an EMBL/GenBank/DDBJ whole genome shotgun (WGS) entry which is preliminary data.</text>
</comment>
<dbReference type="GO" id="GO:0005737">
    <property type="term" value="C:cytoplasm"/>
    <property type="evidence" value="ECO:0007669"/>
    <property type="project" value="TreeGrafter"/>
</dbReference>
<dbReference type="Pfam" id="PF07992">
    <property type="entry name" value="Pyr_redox_2"/>
    <property type="match status" value="1"/>
</dbReference>
<sequence length="362" mass="39506">MTVSKKRVVIVGGGCAGIQLCSALVKKKKLNPQVYTLTLITARPFFVHLPATIRTTTTGEGSLEERIFIPYSNLFKDDLGEVKIGRVKSIQGRKTGGGQLVLLDGSSSTTMSSCWRLGTLGALKHVQEWRQKFEHAKSIVIVGGGITGVEFAGEIRDFHPKTDVTLVHPRTQLLNEAYPDKFRKRVHDDIAFRGVGVVWNDYIDNLASVNGSVTTRSGHTIQGDLVLPCYGGRPATDFVSALDPAALDDHGYIRVKPTLELISFLGIFAMGDAISWPEVKNVIRARAHADIVASNIIAYLNNSAALTYKGKIEMVVVTNGRTHGVSFFGVLWGIVLGNWFSALVKGRELLVTATRRDLGFKS</sequence>
<dbReference type="InterPro" id="IPR036188">
    <property type="entry name" value="FAD/NAD-bd_sf"/>
</dbReference>
<protein>
    <submittedName>
        <fullName evidence="6">FAD/NAD-P-binding domain-containing protein</fullName>
    </submittedName>
</protein>
<dbReference type="GO" id="GO:0050660">
    <property type="term" value="F:flavin adenine dinucleotide binding"/>
    <property type="evidence" value="ECO:0007669"/>
    <property type="project" value="TreeGrafter"/>
</dbReference>
<evidence type="ECO:0000256" key="2">
    <source>
        <dbReference type="ARBA" id="ARBA00022630"/>
    </source>
</evidence>
<evidence type="ECO:0000259" key="5">
    <source>
        <dbReference type="Pfam" id="PF07992"/>
    </source>
</evidence>
<evidence type="ECO:0000256" key="1">
    <source>
        <dbReference type="ARBA" id="ARBA00006442"/>
    </source>
</evidence>
<dbReference type="PANTHER" id="PTHR43735">
    <property type="entry name" value="APOPTOSIS-INDUCING FACTOR 1"/>
    <property type="match status" value="1"/>
</dbReference>
<dbReference type="Gene3D" id="3.50.50.100">
    <property type="match status" value="1"/>
</dbReference>
<keyword evidence="7" id="KW-1185">Reference proteome</keyword>
<dbReference type="PRINTS" id="PR00469">
    <property type="entry name" value="PNDRDTASEII"/>
</dbReference>
<evidence type="ECO:0000313" key="7">
    <source>
        <dbReference type="Proteomes" id="UP001203297"/>
    </source>
</evidence>
<reference evidence="6" key="1">
    <citation type="journal article" date="2022" name="New Phytol.">
        <title>Evolutionary transition to the ectomycorrhizal habit in the genomes of a hyperdiverse lineage of mushroom-forming fungi.</title>
        <authorList>
            <person name="Looney B."/>
            <person name="Miyauchi S."/>
            <person name="Morin E."/>
            <person name="Drula E."/>
            <person name="Courty P.E."/>
            <person name="Kohler A."/>
            <person name="Kuo A."/>
            <person name="LaButti K."/>
            <person name="Pangilinan J."/>
            <person name="Lipzen A."/>
            <person name="Riley R."/>
            <person name="Andreopoulos W."/>
            <person name="He G."/>
            <person name="Johnson J."/>
            <person name="Nolan M."/>
            <person name="Tritt A."/>
            <person name="Barry K.W."/>
            <person name="Grigoriev I.V."/>
            <person name="Nagy L.G."/>
            <person name="Hibbett D."/>
            <person name="Henrissat B."/>
            <person name="Matheny P.B."/>
            <person name="Labbe J."/>
            <person name="Martin F.M."/>
        </authorList>
    </citation>
    <scope>NUCLEOTIDE SEQUENCE</scope>
    <source>
        <strain evidence="6">BPL690</strain>
    </source>
</reference>
<dbReference type="PRINTS" id="PR00368">
    <property type="entry name" value="FADPNR"/>
</dbReference>
<dbReference type="EMBL" id="WTXG01000001">
    <property type="protein sequence ID" value="KAI0308135.1"/>
    <property type="molecule type" value="Genomic_DNA"/>
</dbReference>
<evidence type="ECO:0000256" key="4">
    <source>
        <dbReference type="ARBA" id="ARBA00023002"/>
    </source>
</evidence>
<dbReference type="Proteomes" id="UP001203297">
    <property type="component" value="Unassembled WGS sequence"/>
</dbReference>
<keyword evidence="4" id="KW-0560">Oxidoreductase</keyword>
<gene>
    <name evidence="6" type="ORF">B0F90DRAFT_1807422</name>
</gene>
<dbReference type="GO" id="GO:0004174">
    <property type="term" value="F:electron-transferring-flavoprotein dehydrogenase activity"/>
    <property type="evidence" value="ECO:0007669"/>
    <property type="project" value="TreeGrafter"/>
</dbReference>
<proteinExistence type="inferred from homology"/>
<dbReference type="AlphaFoldDB" id="A0AAD4MDK4"/>
<evidence type="ECO:0000313" key="6">
    <source>
        <dbReference type="EMBL" id="KAI0308135.1"/>
    </source>
</evidence>
<evidence type="ECO:0000256" key="3">
    <source>
        <dbReference type="ARBA" id="ARBA00022827"/>
    </source>
</evidence>
<dbReference type="InterPro" id="IPR023753">
    <property type="entry name" value="FAD/NAD-binding_dom"/>
</dbReference>
<dbReference type="PANTHER" id="PTHR43735:SF3">
    <property type="entry name" value="FERROPTOSIS SUPPRESSOR PROTEIN 1"/>
    <property type="match status" value="1"/>
</dbReference>
<comment type="similarity">
    <text evidence="1">Belongs to the FAD-dependent oxidoreductase family.</text>
</comment>
<feature type="domain" description="FAD/NAD(P)-binding" evidence="5">
    <location>
        <begin position="7"/>
        <end position="287"/>
    </location>
</feature>
<keyword evidence="3" id="KW-0274">FAD</keyword>
<accession>A0AAD4MDK4</accession>
<keyword evidence="2" id="KW-0285">Flavoprotein</keyword>